<organism evidence="3 4">
    <name type="scientific">Parabacteroides acidifaciens</name>
    <dbReference type="NCBI Taxonomy" id="2290935"/>
    <lineage>
        <taxon>Bacteria</taxon>
        <taxon>Pseudomonadati</taxon>
        <taxon>Bacteroidota</taxon>
        <taxon>Bacteroidia</taxon>
        <taxon>Bacteroidales</taxon>
        <taxon>Tannerellaceae</taxon>
        <taxon>Parabacteroides</taxon>
    </lineage>
</organism>
<accession>A0A3D8H8Y3</accession>
<dbReference type="InterPro" id="IPR014710">
    <property type="entry name" value="RmlC-like_jellyroll"/>
</dbReference>
<dbReference type="Gene3D" id="2.60.120.10">
    <property type="entry name" value="Jelly Rolls"/>
    <property type="match status" value="1"/>
</dbReference>
<evidence type="ECO:0000313" key="2">
    <source>
        <dbReference type="EMBL" id="MBC8603930.1"/>
    </source>
</evidence>
<dbReference type="Proteomes" id="UP000256321">
    <property type="component" value="Unassembled WGS sequence"/>
</dbReference>
<comment type="caution">
    <text evidence="3">The sequence shown here is derived from an EMBL/GenBank/DDBJ whole genome shotgun (WGS) entry which is preliminary data.</text>
</comment>
<evidence type="ECO:0000313" key="4">
    <source>
        <dbReference type="Proteomes" id="UP000256321"/>
    </source>
</evidence>
<feature type="domain" description="Cupin type-2" evidence="1">
    <location>
        <begin position="47"/>
        <end position="114"/>
    </location>
</feature>
<gene>
    <name evidence="3" type="ORF">DWU89_20205</name>
    <name evidence="2" type="ORF">H8784_19685</name>
</gene>
<evidence type="ECO:0000313" key="5">
    <source>
        <dbReference type="Proteomes" id="UP000629596"/>
    </source>
</evidence>
<reference evidence="3 4" key="1">
    <citation type="submission" date="2018-07" db="EMBL/GenBank/DDBJ databases">
        <title>Parabacteroides acidifaciens nov. sp., isolated from human feces.</title>
        <authorList>
            <person name="Wang Y.J."/>
        </authorList>
    </citation>
    <scope>NUCLEOTIDE SEQUENCE [LARGE SCALE GENOMIC DNA]</scope>
    <source>
        <strain evidence="3 4">426-9</strain>
    </source>
</reference>
<keyword evidence="5" id="KW-1185">Reference proteome</keyword>
<dbReference type="InterPro" id="IPR011051">
    <property type="entry name" value="RmlC_Cupin_sf"/>
</dbReference>
<sequence length="168" mass="19796">MATIIRKTERDYQPNPNKIDGFRLFTDISRERKGIKPQYLNFDLRQLNPHEYCAAYHFHRYAEEIFLILSGSATLRTSDGFEEVHEGDIMFFEAGEAGAHQLYNHTDEPCTYLDLRSYIGHDICEYPDSDKIIIVPNGETFRRSEQYPYFDGETEIDKVWNDLRNKTK</sequence>
<dbReference type="SUPFAM" id="SSF51182">
    <property type="entry name" value="RmlC-like cupins"/>
    <property type="match status" value="1"/>
</dbReference>
<evidence type="ECO:0000313" key="3">
    <source>
        <dbReference type="EMBL" id="RDU47321.1"/>
    </source>
</evidence>
<name>A0A3D8H8Y3_9BACT</name>
<dbReference type="Pfam" id="PF07883">
    <property type="entry name" value="Cupin_2"/>
    <property type="match status" value="1"/>
</dbReference>
<dbReference type="Proteomes" id="UP000629596">
    <property type="component" value="Unassembled WGS sequence"/>
</dbReference>
<proteinExistence type="predicted"/>
<dbReference type="EMBL" id="JACRTI010000106">
    <property type="protein sequence ID" value="MBC8603930.1"/>
    <property type="molecule type" value="Genomic_DNA"/>
</dbReference>
<reference evidence="2 5" key="2">
    <citation type="submission" date="2020-08" db="EMBL/GenBank/DDBJ databases">
        <title>Genome public.</title>
        <authorList>
            <person name="Liu C."/>
            <person name="Sun Q."/>
        </authorList>
    </citation>
    <scope>NUCLEOTIDE SEQUENCE [LARGE SCALE GENOMIC DNA]</scope>
    <source>
        <strain evidence="2 5">426_9</strain>
    </source>
</reference>
<dbReference type="AlphaFoldDB" id="A0A3D8H8Y3"/>
<dbReference type="EMBL" id="QREV01000106">
    <property type="protein sequence ID" value="RDU47321.1"/>
    <property type="molecule type" value="Genomic_DNA"/>
</dbReference>
<evidence type="ECO:0000259" key="1">
    <source>
        <dbReference type="Pfam" id="PF07883"/>
    </source>
</evidence>
<protein>
    <submittedName>
        <fullName evidence="3">Cupin domain-containing protein</fullName>
    </submittedName>
</protein>
<dbReference type="InterPro" id="IPR013096">
    <property type="entry name" value="Cupin_2"/>
</dbReference>
<dbReference type="RefSeq" id="WP_115501424.1">
    <property type="nucleotide sequence ID" value="NZ_JACRTI010000106.1"/>
</dbReference>